<feature type="compositionally biased region" description="Polar residues" evidence="1">
    <location>
        <begin position="1374"/>
        <end position="1388"/>
    </location>
</feature>
<evidence type="ECO:0000313" key="3">
    <source>
        <dbReference type="WBParaSite" id="ACAC_0000229901-mRNA-1"/>
    </source>
</evidence>
<dbReference type="WBParaSite" id="ACAC_0000229901-mRNA-1">
    <property type="protein sequence ID" value="ACAC_0000229901-mRNA-1"/>
    <property type="gene ID" value="ACAC_0000229901"/>
</dbReference>
<dbReference type="STRING" id="6313.A0A158P7E1"/>
<dbReference type="Proteomes" id="UP000035642">
    <property type="component" value="Unassembled WGS sequence"/>
</dbReference>
<keyword evidence="2" id="KW-1185">Reference proteome</keyword>
<accession>A0A158P7E1</accession>
<reference evidence="3" key="2">
    <citation type="submission" date="2016-04" db="UniProtKB">
        <authorList>
            <consortium name="WormBaseParasite"/>
        </authorList>
    </citation>
    <scope>IDENTIFICATION</scope>
</reference>
<evidence type="ECO:0000256" key="1">
    <source>
        <dbReference type="SAM" id="MobiDB-lite"/>
    </source>
</evidence>
<sequence>LKRYTACGEQAIGLECLHELHFSFNSVPWWACSICYESGVLMEQADMHLFSRAHIETYLDEFHSSKFSKARFVGDPLKICHQLVACNDELLKRVWDKHELSPDHRRAVAVVTFLEQFQFERAVLAEVVAPRKPFSWRVEKDRSYGPVCGLKFLVAFNKGNFCRLCCTAVESVENHFSSEYHIMKFLTVLYPVEMFQALQYGRMSRMRKAVELISKATFRLENEKARKVHIDWFPQCLATVLKPESHVFPTIMPAISPLGRDSNCLFCPVCLLCLNVAKDVKDGGETLWNAHCEELSHFEFAVRRACLFFDEKFFVPLSSKVPRAPRMLRGHWSEIKHSNNRSLLSMILMQKKARASRELMLEWLQQSSYDERDEMRSYSPEIANRMLHWGSISIRKVDATSYGSELRPAFECLMTMVDKVAVDNVESSVISVKEALDRAGVRILELKQKIEKQCGLVFSSTVDTVVNSVWDNHLASQQHFARSQAFTTNKLDMLGFTDNISSYTVKPFKQQDPSNKVAWQWNAVKKAHEFVLTVIGLEDLVERRSSETVGVQSPDFFCRLCALVIPRQSSSLESHVRSLQHVLFFVHKYHPNIIMEMDSLPEGGMEMRKILAQLLKRHEPKSLHCIPIYDPVGEQKRKAVIAMQKAKDAEYQLQLAESRQAEQQRLRNEEKHRKQCEVETHQEERKLAERGRKEKEINGRIKRPEEEVSVLKLHKEAARKAKDERQTMEENEREIMESERLRRQDELRMLLVQEKQRLKALQVKEATQRHLWEEKDILERKLHELERCHEDTIMLHKLPAFEQDSRSSFHMEGHPTYPIKKPHELHQQSCLLGSDAPDMRIGPVPPPTSPFSISPSGMWKSQESSSQTVFKPFVAIASTSEEQARVKEARLAISSKVKQSELERQDTTFRPSLRDRKVDPYISNGNIIQTRDQLVDFIWRQGAERIPINELPLKFNQKAAEIEGALGIDSLYEVVCVDCSDLDTFYCSMCGVWTTPNDMFQHLETTGHKLAYLFRNYKMYHQTIVSESNFLARSAMLNQFAIKIWKMERPPGKVSNRLRSLLDRATIERIWPEYTALLDHSWKDEGRTVGRVEVPPPISKKVLNLIDEESIKLKEKEKYKDKKQFEESITFVRESIYQHSKDRSKGIIEGKHRLIENVIVAEVWKGAGVIATNACVMSVVTIRNTVAIVVDRVVEIIDEIEVDHASPGLSWEATAAAFLRKLGDPKGAALVSQPSSNTNVVDEKLKQWINTTESQRTAHTSSMVKEFLEHQERLKKLQELRTITESDEKAQMRKLLGVLITMQQDAERCGSLDKSMIDKLYKEVGLKKSVDSSDQLLAQLCSQVCHNNETSNKTAIELQSFGIIKPENLPSQASSSILGGGFNSQSHHLTPESARPSLTQTLLDEVKRSLGKLESVRQLSPIVRSPPFVITNRDDMFQGAETIPYIYPCSNSIGASESTNQTGLASDARTALPSSVITQNEKAPRGREQLFKNTKQARKQAAEEIVGGVDDDDDDWDCLAEVISRPSPFKVDFGKSSKMRSGYKRDDENDLKTPIAPGQKMPLARTILPNGETLPSAISMQHEISKQEESSMEQNRSGNFKRVQDIPFSWPQRLPQPFMSSLVEQNTLLQPQPPQQYYSGREIMDQQQYCYSQDVVDLQQTLSTYGIPQMPQQQYYG</sequence>
<evidence type="ECO:0000313" key="2">
    <source>
        <dbReference type="Proteomes" id="UP000035642"/>
    </source>
</evidence>
<reference evidence="2" key="1">
    <citation type="submission" date="2012-09" db="EMBL/GenBank/DDBJ databases">
        <authorList>
            <person name="Martin A.A."/>
        </authorList>
    </citation>
    <scope>NUCLEOTIDE SEQUENCE</scope>
</reference>
<feature type="region of interest" description="Disordered" evidence="1">
    <location>
        <begin position="1374"/>
        <end position="1397"/>
    </location>
</feature>
<protein>
    <submittedName>
        <fullName evidence="3">C2H2-type domain-containing protein</fullName>
    </submittedName>
</protein>
<organism evidence="2 3">
    <name type="scientific">Angiostrongylus cantonensis</name>
    <name type="common">Rat lungworm</name>
    <dbReference type="NCBI Taxonomy" id="6313"/>
    <lineage>
        <taxon>Eukaryota</taxon>
        <taxon>Metazoa</taxon>
        <taxon>Ecdysozoa</taxon>
        <taxon>Nematoda</taxon>
        <taxon>Chromadorea</taxon>
        <taxon>Rhabditida</taxon>
        <taxon>Rhabditina</taxon>
        <taxon>Rhabditomorpha</taxon>
        <taxon>Strongyloidea</taxon>
        <taxon>Metastrongylidae</taxon>
        <taxon>Angiostrongylus</taxon>
    </lineage>
</organism>
<feature type="region of interest" description="Disordered" evidence="1">
    <location>
        <begin position="718"/>
        <end position="737"/>
    </location>
</feature>
<feature type="region of interest" description="Disordered" evidence="1">
    <location>
        <begin position="662"/>
        <end position="682"/>
    </location>
</feature>
<proteinExistence type="predicted"/>
<name>A0A158P7E1_ANGCA</name>
<feature type="region of interest" description="Disordered" evidence="1">
    <location>
        <begin position="1536"/>
        <end position="1557"/>
    </location>
</feature>